<feature type="chain" id="PRO_5045201867" description="Major facilitator superfamily (MFS) profile domain-containing protein" evidence="8">
    <location>
        <begin position="21"/>
        <end position="1047"/>
    </location>
</feature>
<comment type="caution">
    <text evidence="10">The sequence shown here is derived from an EMBL/GenBank/DDBJ whole genome shotgun (WGS) entry which is preliminary data.</text>
</comment>
<dbReference type="InterPro" id="IPR005828">
    <property type="entry name" value="MFS_sugar_transport-like"/>
</dbReference>
<evidence type="ECO:0000256" key="1">
    <source>
        <dbReference type="ARBA" id="ARBA00004141"/>
    </source>
</evidence>
<feature type="transmembrane region" description="Helical" evidence="7">
    <location>
        <begin position="364"/>
        <end position="381"/>
    </location>
</feature>
<dbReference type="Gene3D" id="1.20.1250.20">
    <property type="entry name" value="MFS general substrate transporter like domains"/>
    <property type="match status" value="1"/>
</dbReference>
<feature type="transmembrane region" description="Helical" evidence="7">
    <location>
        <begin position="670"/>
        <end position="690"/>
    </location>
</feature>
<feature type="region of interest" description="Disordered" evidence="6">
    <location>
        <begin position="828"/>
        <end position="877"/>
    </location>
</feature>
<dbReference type="Pfam" id="PF00083">
    <property type="entry name" value="Sugar_tr"/>
    <property type="match status" value="1"/>
</dbReference>
<feature type="transmembrane region" description="Helical" evidence="7">
    <location>
        <begin position="44"/>
        <end position="66"/>
    </location>
</feature>
<reference evidence="10" key="1">
    <citation type="submission" date="2023-10" db="EMBL/GenBank/DDBJ databases">
        <authorList>
            <person name="Chen Y."/>
            <person name="Shah S."/>
            <person name="Dougan E. K."/>
            <person name="Thang M."/>
            <person name="Chan C."/>
        </authorList>
    </citation>
    <scope>NUCLEOTIDE SEQUENCE [LARGE SCALE GENOMIC DNA]</scope>
</reference>
<feature type="compositionally biased region" description="Pro residues" evidence="6">
    <location>
        <begin position="1017"/>
        <end position="1036"/>
    </location>
</feature>
<evidence type="ECO:0000256" key="6">
    <source>
        <dbReference type="SAM" id="MobiDB-lite"/>
    </source>
</evidence>
<feature type="transmembrane region" description="Helical" evidence="7">
    <location>
        <begin position="132"/>
        <end position="155"/>
    </location>
</feature>
<feature type="transmembrane region" description="Helical" evidence="7">
    <location>
        <begin position="263"/>
        <end position="284"/>
    </location>
</feature>
<feature type="transmembrane region" description="Helical" evidence="7">
    <location>
        <begin position="418"/>
        <end position="438"/>
    </location>
</feature>
<feature type="region of interest" description="Disordered" evidence="6">
    <location>
        <begin position="454"/>
        <end position="515"/>
    </location>
</feature>
<evidence type="ECO:0000256" key="2">
    <source>
        <dbReference type="ARBA" id="ARBA00022448"/>
    </source>
</evidence>
<evidence type="ECO:0000256" key="4">
    <source>
        <dbReference type="ARBA" id="ARBA00022989"/>
    </source>
</evidence>
<feature type="transmembrane region" description="Helical" evidence="7">
    <location>
        <begin position="767"/>
        <end position="789"/>
    </location>
</feature>
<keyword evidence="2" id="KW-0813">Transport</keyword>
<evidence type="ECO:0000259" key="9">
    <source>
        <dbReference type="PROSITE" id="PS50850"/>
    </source>
</evidence>
<feature type="region of interest" description="Disordered" evidence="6">
    <location>
        <begin position="1017"/>
        <end position="1047"/>
    </location>
</feature>
<feature type="transmembrane region" description="Helical" evidence="7">
    <location>
        <begin position="99"/>
        <end position="120"/>
    </location>
</feature>
<keyword evidence="3 7" id="KW-0812">Transmembrane</keyword>
<dbReference type="Proteomes" id="UP001189429">
    <property type="component" value="Unassembled WGS sequence"/>
</dbReference>
<dbReference type="PANTHER" id="PTHR23511">
    <property type="entry name" value="SYNAPTIC VESICLE GLYCOPROTEIN 2"/>
    <property type="match status" value="1"/>
</dbReference>
<keyword evidence="11" id="KW-1185">Reference proteome</keyword>
<feature type="transmembrane region" description="Helical" evidence="7">
    <location>
        <begin position="167"/>
        <end position="186"/>
    </location>
</feature>
<feature type="transmembrane region" description="Helical" evidence="7">
    <location>
        <begin position="540"/>
        <end position="561"/>
    </location>
</feature>
<feature type="compositionally biased region" description="Low complexity" evidence="6">
    <location>
        <begin position="454"/>
        <end position="477"/>
    </location>
</feature>
<dbReference type="SUPFAM" id="SSF103473">
    <property type="entry name" value="MFS general substrate transporter"/>
    <property type="match status" value="1"/>
</dbReference>
<feature type="compositionally biased region" description="Low complexity" evidence="6">
    <location>
        <begin position="835"/>
        <end position="847"/>
    </location>
</feature>
<proteinExistence type="predicted"/>
<feature type="transmembrane region" description="Helical" evidence="7">
    <location>
        <begin position="639"/>
        <end position="658"/>
    </location>
</feature>
<feature type="region of interest" description="Disordered" evidence="6">
    <location>
        <begin position="730"/>
        <end position="749"/>
    </location>
</feature>
<dbReference type="PROSITE" id="PS50850">
    <property type="entry name" value="MFS"/>
    <property type="match status" value="1"/>
</dbReference>
<accession>A0ABN9SK96</accession>
<feature type="transmembrane region" description="Helical" evidence="7">
    <location>
        <begin position="702"/>
        <end position="720"/>
    </location>
</feature>
<evidence type="ECO:0000256" key="8">
    <source>
        <dbReference type="SAM" id="SignalP"/>
    </source>
</evidence>
<keyword evidence="8" id="KW-0732">Signal</keyword>
<evidence type="ECO:0000313" key="11">
    <source>
        <dbReference type="Proteomes" id="UP001189429"/>
    </source>
</evidence>
<dbReference type="InterPro" id="IPR036259">
    <property type="entry name" value="MFS_trans_sf"/>
</dbReference>
<gene>
    <name evidence="10" type="ORF">PCOR1329_LOCUS30253</name>
</gene>
<feature type="compositionally biased region" description="Low complexity" evidence="6">
    <location>
        <begin position="736"/>
        <end position="749"/>
    </location>
</feature>
<feature type="transmembrane region" description="Helical" evidence="7">
    <location>
        <begin position="73"/>
        <end position="93"/>
    </location>
</feature>
<evidence type="ECO:0000256" key="3">
    <source>
        <dbReference type="ARBA" id="ARBA00022692"/>
    </source>
</evidence>
<feature type="transmembrane region" description="Helical" evidence="7">
    <location>
        <begin position="334"/>
        <end position="352"/>
    </location>
</feature>
<dbReference type="EMBL" id="CAUYUJ010011575">
    <property type="protein sequence ID" value="CAK0832155.1"/>
    <property type="molecule type" value="Genomic_DNA"/>
</dbReference>
<sequence>MGWYQVLMVSLLACYPLCEAAVMLTINTQSRALQKEWSLSGFQTGSLASISFAGLALGTYASGFLADLRGRRSALLTSFLLMALVGGLTPLATGYGSMLMFQLCMGVAAGMGVPASQAMLTEISPAEWRPSVFVFCNSFSIVGEAYACLGMIRWMPDLEDPAHWRALNIWVAIPPALSLLAALGLMQESAHWLAVKGRVAEARLVLMHMAQMNGRPEAVASLGPAEEADDAGTDGALAQPAGRGTSLGRLLALVCSGGGLTKLLLFSVLCVAGNMVTFGMGYFWPTLLRVAAGAGEGQAFGSPAAELLVLRLLGLPANLVTLSAVAMENLGHRGIICVCGPLGALSLLAVTINTSSPTIICSNIVTTIAGSTSYSVTLMFLNESFPTQIRSTAVGFAIMLGRAGAMAAPLLVERLGGTAFACVAASAFLATSAVVLPLRETKGQELGDFADAAESAPAMRRASPPSPRGGAAAAVGVPDPPLALDPRRARHGAGRGADGEAEPEGLGDDPRAVVPDPPLAAAPAPRLLAEGTLGARIEPLLIAAGLGVLPGVASSAYLSSVGYFADSLATPDLFVWQLAAVLGAASLATLLTWGVDQATDRPAARRPAASGPPLRTVLSSELLAAAVLATATVESRDGLLALGAAVGALAATLLACGLELASTGDTASVLWVHAGAALGAALPVPLSLLSSFGPGASQGERLAFFAVPAAMCLLGGAALWRQRRPLGGQAQPLLQPGEPASELAEAPAAAQAEAANRPTWVPAAVGAAWLGALLAPACATFLVVLLTRLGSPREAQSLFFYKVSGELIGRLLSLAAWGRCARHGLEGPPEPGFPEGPAAPGGAASFAAPPPRRGRSPNAAAGGPHPPPSQAAEPRALPEATGPGLLAALLNAAQVAASLALVVHASRPGGSIASLARPASSEALLWSVFGAGAVGATASSHLDALVPLSAAPAAPRHSLMRVQTLVGLAGAVAGLALAAGWDASQAWSTVAPDAGAGGGVGPGVLLGLAGQLGIPAPALPAGPAPPFREPPLPPNGGPGGMERSQPR</sequence>
<organism evidence="10 11">
    <name type="scientific">Prorocentrum cordatum</name>
    <dbReference type="NCBI Taxonomy" id="2364126"/>
    <lineage>
        <taxon>Eukaryota</taxon>
        <taxon>Sar</taxon>
        <taxon>Alveolata</taxon>
        <taxon>Dinophyceae</taxon>
        <taxon>Prorocentrales</taxon>
        <taxon>Prorocentraceae</taxon>
        <taxon>Prorocentrum</taxon>
    </lineage>
</organism>
<keyword evidence="4 7" id="KW-1133">Transmembrane helix</keyword>
<protein>
    <recommendedName>
        <fullName evidence="9">Major facilitator superfamily (MFS) profile domain-containing protein</fullName>
    </recommendedName>
</protein>
<feature type="non-terminal residue" evidence="10">
    <location>
        <position position="1047"/>
    </location>
</feature>
<comment type="subcellular location">
    <subcellularLocation>
        <location evidence="1">Membrane</location>
        <topology evidence="1">Multi-pass membrane protein</topology>
    </subcellularLocation>
</comment>
<feature type="transmembrane region" description="Helical" evidence="7">
    <location>
        <begin position="573"/>
        <end position="595"/>
    </location>
</feature>
<evidence type="ECO:0000256" key="7">
    <source>
        <dbReference type="SAM" id="Phobius"/>
    </source>
</evidence>
<dbReference type="InterPro" id="IPR020846">
    <property type="entry name" value="MFS_dom"/>
</dbReference>
<name>A0ABN9SK96_9DINO</name>
<evidence type="ECO:0000256" key="5">
    <source>
        <dbReference type="ARBA" id="ARBA00023136"/>
    </source>
</evidence>
<keyword evidence="5 7" id="KW-0472">Membrane</keyword>
<feature type="signal peptide" evidence="8">
    <location>
        <begin position="1"/>
        <end position="20"/>
    </location>
</feature>
<evidence type="ECO:0000313" key="10">
    <source>
        <dbReference type="EMBL" id="CAK0832155.1"/>
    </source>
</evidence>
<dbReference type="PANTHER" id="PTHR23511:SF34">
    <property type="entry name" value="SYNAPTIC VESICLE GLYCOPROTEIN 2"/>
    <property type="match status" value="1"/>
</dbReference>
<feature type="domain" description="Major facilitator superfamily (MFS) profile" evidence="9">
    <location>
        <begin position="1"/>
        <end position="442"/>
    </location>
</feature>